<accession>A0A1G6S199</accession>
<name>A0A1G6S199_9BURK</name>
<proteinExistence type="predicted"/>
<reference evidence="2 3" key="1">
    <citation type="submission" date="2016-10" db="EMBL/GenBank/DDBJ databases">
        <authorList>
            <person name="de Groot N.N."/>
        </authorList>
    </citation>
    <scope>NUCLEOTIDE SEQUENCE [LARGE SCALE GENOMIC DNA]</scope>
    <source>
        <strain evidence="2 3">DSM 16619</strain>
    </source>
</reference>
<sequence length="387" mass="41635">MPTPSTKSPSRVPGTMEMGSSGIAPPPEPGVWLDSNASEAKAARSRLLDSATGLQQVHDTLRFPETPCPLDTYITGECPVQHAVVVPAKELHPGLLRADRFMELSSQRLTQANVLSTTHPGVTPLMPDMAPRLRVISPAAATHLALAREAIDLVKALLPAGAGNQIKDIAATGAENCFRSAMSYRGKGDPATCASAAIKYQAGNCNAQASLAFQLLSQNPDLQNSRIDIVFDGPGGGHDHVFAVIRGQTPEQDIVVDPWAPFATPTFVVDALPMYRDLLSAGQEGIRHTKPAGTVSPPTLDIDEALREQGTVEKNPPLSEQYLHAMGFDRELGLAIYLGHGKGLWDVPFSGNPNVRYEVQDESGHKLTDFPLRFDMQRTGMGQQLER</sequence>
<keyword evidence="3" id="KW-1185">Reference proteome</keyword>
<evidence type="ECO:0000313" key="2">
    <source>
        <dbReference type="EMBL" id="SDD10443.1"/>
    </source>
</evidence>
<gene>
    <name evidence="2" type="ORF">SAMN05192589_104302</name>
</gene>
<protein>
    <submittedName>
        <fullName evidence="2">Uncharacterized protein</fullName>
    </submittedName>
</protein>
<evidence type="ECO:0000256" key="1">
    <source>
        <dbReference type="SAM" id="MobiDB-lite"/>
    </source>
</evidence>
<dbReference type="EMBL" id="FMZC01000004">
    <property type="protein sequence ID" value="SDD10443.1"/>
    <property type="molecule type" value="Genomic_DNA"/>
</dbReference>
<dbReference type="AlphaFoldDB" id="A0A1G6S199"/>
<feature type="region of interest" description="Disordered" evidence="1">
    <location>
        <begin position="1"/>
        <end position="33"/>
    </location>
</feature>
<dbReference type="RefSeq" id="WP_217640154.1">
    <property type="nucleotide sequence ID" value="NZ_FMZC01000004.1"/>
</dbReference>
<dbReference type="Proteomes" id="UP000198781">
    <property type="component" value="Unassembled WGS sequence"/>
</dbReference>
<organism evidence="2 3">
    <name type="scientific">Paracidovorax valerianellae</name>
    <dbReference type="NCBI Taxonomy" id="187868"/>
    <lineage>
        <taxon>Bacteria</taxon>
        <taxon>Pseudomonadati</taxon>
        <taxon>Pseudomonadota</taxon>
        <taxon>Betaproteobacteria</taxon>
        <taxon>Burkholderiales</taxon>
        <taxon>Comamonadaceae</taxon>
        <taxon>Paracidovorax</taxon>
    </lineage>
</organism>
<dbReference type="STRING" id="187868.SAMN05192589_104302"/>
<evidence type="ECO:0000313" key="3">
    <source>
        <dbReference type="Proteomes" id="UP000198781"/>
    </source>
</evidence>